<dbReference type="PANTHER" id="PTHR17490:SF16">
    <property type="entry name" value="THREONYLCARBAMOYL-AMP SYNTHASE"/>
    <property type="match status" value="1"/>
</dbReference>
<evidence type="ECO:0000313" key="16">
    <source>
        <dbReference type="Proteomes" id="UP000323594"/>
    </source>
</evidence>
<dbReference type="Gene3D" id="3.90.870.10">
    <property type="entry name" value="DHBP synthase"/>
    <property type="match status" value="1"/>
</dbReference>
<dbReference type="EMBL" id="CDNC01000001">
    <property type="protein sequence ID" value="CEM60679.1"/>
    <property type="molecule type" value="Genomic_DNA"/>
</dbReference>
<evidence type="ECO:0000256" key="8">
    <source>
        <dbReference type="ARBA" id="ARBA00022741"/>
    </source>
</evidence>
<reference evidence="14 16" key="3">
    <citation type="submission" date="2019-08" db="EMBL/GenBank/DDBJ databases">
        <authorList>
            <person name="Kuhnert P."/>
        </authorList>
    </citation>
    <scope>NUCLEOTIDE SEQUENCE [LARGE SCALE GENOMIC DNA]</scope>
    <source>
        <strain evidence="14 16">B36.5</strain>
    </source>
</reference>
<sequence length="181" mass="19935">MIVSKIDGNSADITAELLREKKIVIIPTDTIYGFSGIMPETADKIAAIKGRNASKQFIALIAKPEDYKKYTDISIPQKFLSLWPGPLTLIMRLKNGNTQAFRCPNDNWLREVVEKTGKPIYSTSANRSGFPPLTDIEEIKQEFQQDVSLIVDAGKITGLASTIVDISGSEPKLLRQGAIVL</sequence>
<evidence type="ECO:0000256" key="3">
    <source>
        <dbReference type="ARBA" id="ARBA00012584"/>
    </source>
</evidence>
<evidence type="ECO:0000256" key="10">
    <source>
        <dbReference type="ARBA" id="ARBA00029774"/>
    </source>
</evidence>
<dbReference type="GO" id="GO:0008033">
    <property type="term" value="P:tRNA processing"/>
    <property type="evidence" value="ECO:0007669"/>
    <property type="project" value="UniProtKB-KW"/>
</dbReference>
<proteinExistence type="inferred from homology"/>
<dbReference type="GO" id="GO:0006450">
    <property type="term" value="P:regulation of translational fidelity"/>
    <property type="evidence" value="ECO:0007669"/>
    <property type="project" value="TreeGrafter"/>
</dbReference>
<evidence type="ECO:0000313" key="14">
    <source>
        <dbReference type="EMBL" id="QEJ98438.1"/>
    </source>
</evidence>
<keyword evidence="9" id="KW-0067">ATP-binding</keyword>
<reference evidence="15" key="2">
    <citation type="submission" date="2015-01" db="EMBL/GenBank/DDBJ databases">
        <authorList>
            <person name="Manzoor Shahid"/>
            <person name="Zubair Saima"/>
        </authorList>
    </citation>
    <scope>NUCLEOTIDE SEQUENCE [LARGE SCALE GENOMIC DNA]</scope>
    <source>
        <strain evidence="15">V1</strain>
    </source>
</reference>
<comment type="subcellular location">
    <subcellularLocation>
        <location evidence="1">Cytoplasm</location>
    </subcellularLocation>
</comment>
<evidence type="ECO:0000256" key="4">
    <source>
        <dbReference type="ARBA" id="ARBA00022490"/>
    </source>
</evidence>
<keyword evidence="5" id="KW-0808">Transferase</keyword>
<comment type="catalytic activity">
    <reaction evidence="11">
        <text>L-threonine + hydrogencarbonate + ATP = L-threonylcarbamoyladenylate + diphosphate + H2O</text>
        <dbReference type="Rhea" id="RHEA:36407"/>
        <dbReference type="ChEBI" id="CHEBI:15377"/>
        <dbReference type="ChEBI" id="CHEBI:17544"/>
        <dbReference type="ChEBI" id="CHEBI:30616"/>
        <dbReference type="ChEBI" id="CHEBI:33019"/>
        <dbReference type="ChEBI" id="CHEBI:57926"/>
        <dbReference type="ChEBI" id="CHEBI:73682"/>
        <dbReference type="EC" id="2.7.7.87"/>
    </reaction>
</comment>
<dbReference type="RefSeq" id="WP_002701173.1">
    <property type="nucleotide sequence ID" value="NZ_CDNC01000001.1"/>
</dbReference>
<dbReference type="AlphaFoldDB" id="A0A0B7GQ16"/>
<dbReference type="InterPro" id="IPR017945">
    <property type="entry name" value="DHBP_synth_RibB-like_a/b_dom"/>
</dbReference>
<dbReference type="InterPro" id="IPR006070">
    <property type="entry name" value="Sua5-like_dom"/>
</dbReference>
<dbReference type="GO" id="GO:0000049">
    <property type="term" value="F:tRNA binding"/>
    <property type="evidence" value="ECO:0007669"/>
    <property type="project" value="TreeGrafter"/>
</dbReference>
<evidence type="ECO:0000256" key="9">
    <source>
        <dbReference type="ARBA" id="ARBA00022840"/>
    </source>
</evidence>
<feature type="domain" description="YrdC-like" evidence="12">
    <location>
        <begin position="8"/>
        <end position="179"/>
    </location>
</feature>
<dbReference type="GO" id="GO:0005524">
    <property type="term" value="F:ATP binding"/>
    <property type="evidence" value="ECO:0007669"/>
    <property type="project" value="UniProtKB-KW"/>
</dbReference>
<dbReference type="GO" id="GO:0003725">
    <property type="term" value="F:double-stranded RNA binding"/>
    <property type="evidence" value="ECO:0007669"/>
    <property type="project" value="InterPro"/>
</dbReference>
<evidence type="ECO:0000259" key="12">
    <source>
        <dbReference type="PROSITE" id="PS51163"/>
    </source>
</evidence>
<evidence type="ECO:0000256" key="2">
    <source>
        <dbReference type="ARBA" id="ARBA00007663"/>
    </source>
</evidence>
<dbReference type="InterPro" id="IPR050156">
    <property type="entry name" value="TC-AMP_synthase_SUA5"/>
</dbReference>
<dbReference type="Proteomes" id="UP000323594">
    <property type="component" value="Chromosome"/>
</dbReference>
<gene>
    <name evidence="14" type="ORF">FUT82_10820</name>
    <name evidence="13" type="ORF">TPHV1_10347</name>
</gene>
<name>A0A0B7GQ16_TREPH</name>
<dbReference type="GO" id="GO:0061710">
    <property type="term" value="F:L-threonylcarbamoyladenylate synthase"/>
    <property type="evidence" value="ECO:0007669"/>
    <property type="project" value="UniProtKB-EC"/>
</dbReference>
<keyword evidence="15" id="KW-1185">Reference proteome</keyword>
<evidence type="ECO:0000256" key="11">
    <source>
        <dbReference type="ARBA" id="ARBA00048366"/>
    </source>
</evidence>
<dbReference type="Proteomes" id="UP000042527">
    <property type="component" value="Unassembled WGS sequence"/>
</dbReference>
<dbReference type="GeneID" id="57753706"/>
<organism evidence="13 15">
    <name type="scientific">Treponema phagedenis</name>
    <dbReference type="NCBI Taxonomy" id="162"/>
    <lineage>
        <taxon>Bacteria</taxon>
        <taxon>Pseudomonadati</taxon>
        <taxon>Spirochaetota</taxon>
        <taxon>Spirochaetia</taxon>
        <taxon>Spirochaetales</taxon>
        <taxon>Treponemataceae</taxon>
        <taxon>Treponema</taxon>
    </lineage>
</organism>
<dbReference type="PANTHER" id="PTHR17490">
    <property type="entry name" value="SUA5"/>
    <property type="match status" value="1"/>
</dbReference>
<evidence type="ECO:0000256" key="1">
    <source>
        <dbReference type="ARBA" id="ARBA00004496"/>
    </source>
</evidence>
<comment type="similarity">
    <text evidence="2">Belongs to the SUA5 family.</text>
</comment>
<keyword evidence="6" id="KW-0819">tRNA processing</keyword>
<dbReference type="PROSITE" id="PS51163">
    <property type="entry name" value="YRDC"/>
    <property type="match status" value="1"/>
</dbReference>
<evidence type="ECO:0000313" key="15">
    <source>
        <dbReference type="Proteomes" id="UP000042527"/>
    </source>
</evidence>
<keyword evidence="7" id="KW-0548">Nucleotidyltransferase</keyword>
<dbReference type="EMBL" id="CP042817">
    <property type="protein sequence ID" value="QEJ98438.1"/>
    <property type="molecule type" value="Genomic_DNA"/>
</dbReference>
<evidence type="ECO:0000256" key="6">
    <source>
        <dbReference type="ARBA" id="ARBA00022694"/>
    </source>
</evidence>
<dbReference type="OrthoDB" id="9814580at2"/>
<protein>
    <recommendedName>
        <fullName evidence="10">L-threonylcarbamoyladenylate synthase</fullName>
        <ecNumber evidence="3">2.7.7.87</ecNumber>
    </recommendedName>
    <alternativeName>
        <fullName evidence="10">L-threonylcarbamoyladenylate synthase</fullName>
    </alternativeName>
</protein>
<dbReference type="GO" id="GO:0005737">
    <property type="term" value="C:cytoplasm"/>
    <property type="evidence" value="ECO:0007669"/>
    <property type="project" value="UniProtKB-SubCell"/>
</dbReference>
<evidence type="ECO:0000313" key="13">
    <source>
        <dbReference type="EMBL" id="CEM60679.1"/>
    </source>
</evidence>
<accession>A0A0B7GQ16</accession>
<keyword evidence="8" id="KW-0547">Nucleotide-binding</keyword>
<reference evidence="13" key="1">
    <citation type="submission" date="2015-01" db="EMBL/GenBank/DDBJ databases">
        <authorList>
            <person name="Xiang T."/>
            <person name="Song Y."/>
            <person name="Huang L."/>
            <person name="Wang B."/>
            <person name="Wu P."/>
        </authorList>
    </citation>
    <scope>NUCLEOTIDE SEQUENCE [LARGE SCALE GENOMIC DNA]</scope>
    <source>
        <strain evidence="13">V1</strain>
    </source>
</reference>
<evidence type="ECO:0000256" key="5">
    <source>
        <dbReference type="ARBA" id="ARBA00022679"/>
    </source>
</evidence>
<evidence type="ECO:0000256" key="7">
    <source>
        <dbReference type="ARBA" id="ARBA00022695"/>
    </source>
</evidence>
<dbReference type="SUPFAM" id="SSF55821">
    <property type="entry name" value="YrdC/RibB"/>
    <property type="match status" value="1"/>
</dbReference>
<dbReference type="Pfam" id="PF01300">
    <property type="entry name" value="Sua5_yciO_yrdC"/>
    <property type="match status" value="1"/>
</dbReference>
<dbReference type="EC" id="2.7.7.87" evidence="3"/>
<keyword evidence="4" id="KW-0963">Cytoplasm</keyword>